<evidence type="ECO:0000256" key="1">
    <source>
        <dbReference type="ARBA" id="ARBA00004651"/>
    </source>
</evidence>
<feature type="transmembrane region" description="Helical" evidence="8">
    <location>
        <begin position="66"/>
        <end position="83"/>
    </location>
</feature>
<dbReference type="EMBL" id="AP025516">
    <property type="protein sequence ID" value="BDD88133.1"/>
    <property type="molecule type" value="Genomic_DNA"/>
</dbReference>
<dbReference type="InterPro" id="IPR036259">
    <property type="entry name" value="MFS_trans_sf"/>
</dbReference>
<feature type="transmembrane region" description="Helical" evidence="8">
    <location>
        <begin position="233"/>
        <end position="251"/>
    </location>
</feature>
<keyword evidence="4" id="KW-1003">Cell membrane</keyword>
<evidence type="ECO:0000256" key="8">
    <source>
        <dbReference type="SAM" id="Phobius"/>
    </source>
</evidence>
<sequence>MLPLYFATVVTICSLYAAQPIQPVFQREFGLSGLQAILFTTLMMLPLGFAPLFYGYLLELVPARRVLRGALLALGLLELLFSLSTGYELLLLLRALQGLLLPAVLTALMSYISYTSGRATVQQAVAVYVGMTIIGGILGRMLSGICTELFGWRFFFLLLALLFVLCWRLLAPLDPTLRLSLTQPDPRQLAGLLRRGPLLWVYGAIFFIFFAGAALLNFIPFELKRLDGHFGEAAVGLVYLGNSMGILVAFGNTRLRRFCGGEIGAVAAGLAVFMTGTILFLYGHYLVMFGAMFVFCLGMFAAHATLFGLVSRLEEAHKPVANGLYMSFYYFGGAIGSFVPSLVYESWGWRWFIAVLLAAQVAAAVCVAALRNDIGNHGTRKMSG</sequence>
<keyword evidence="10" id="KW-1185">Reference proteome</keyword>
<gene>
    <name evidence="9" type="ORF">DPPLL_24980</name>
</gene>
<feature type="transmembrane region" description="Helical" evidence="8">
    <location>
        <begin position="199"/>
        <end position="221"/>
    </location>
</feature>
<evidence type="ECO:0000256" key="4">
    <source>
        <dbReference type="ARBA" id="ARBA00022475"/>
    </source>
</evidence>
<proteinExistence type="inferred from homology"/>
<reference evidence="9 10" key="1">
    <citation type="submission" date="2022-01" db="EMBL/GenBank/DDBJ databases">
        <title>Desulfofustis limnae sp. nov., a novel mesophilic sulfate-reducing bacterium isolated from marsh soil.</title>
        <authorList>
            <person name="Watanabe M."/>
            <person name="Takahashi A."/>
            <person name="Kojima H."/>
            <person name="Fukui M."/>
        </authorList>
    </citation>
    <scope>NUCLEOTIDE SEQUENCE [LARGE SCALE GENOMIC DNA]</scope>
    <source>
        <strain evidence="9 10">PPLL</strain>
    </source>
</reference>
<accession>A0ABM7WAZ5</accession>
<feature type="transmembrane region" description="Helical" evidence="8">
    <location>
        <begin position="349"/>
        <end position="370"/>
    </location>
</feature>
<dbReference type="PANTHER" id="PTHR43271">
    <property type="entry name" value="BLL2771 PROTEIN"/>
    <property type="match status" value="1"/>
</dbReference>
<organism evidence="9 10">
    <name type="scientific">Desulfofustis limnaeus</name>
    <dbReference type="NCBI Taxonomy" id="2740163"/>
    <lineage>
        <taxon>Bacteria</taxon>
        <taxon>Pseudomonadati</taxon>
        <taxon>Thermodesulfobacteriota</taxon>
        <taxon>Desulfobulbia</taxon>
        <taxon>Desulfobulbales</taxon>
        <taxon>Desulfocapsaceae</taxon>
        <taxon>Desulfofustis</taxon>
    </lineage>
</organism>
<keyword evidence="6 8" id="KW-1133">Transmembrane helix</keyword>
<comment type="similarity">
    <text evidence="2">Belongs to the major facilitator superfamily.</text>
</comment>
<evidence type="ECO:0000256" key="3">
    <source>
        <dbReference type="ARBA" id="ARBA00022448"/>
    </source>
</evidence>
<protein>
    <submittedName>
        <fullName evidence="9">MFS transporter</fullName>
    </submittedName>
</protein>
<evidence type="ECO:0000256" key="5">
    <source>
        <dbReference type="ARBA" id="ARBA00022692"/>
    </source>
</evidence>
<feature type="transmembrane region" description="Helical" evidence="8">
    <location>
        <begin position="33"/>
        <end position="54"/>
    </location>
</feature>
<dbReference type="InterPro" id="IPR011701">
    <property type="entry name" value="MFS"/>
</dbReference>
<evidence type="ECO:0000256" key="2">
    <source>
        <dbReference type="ARBA" id="ARBA00008335"/>
    </source>
</evidence>
<comment type="subcellular location">
    <subcellularLocation>
        <location evidence="1">Cell membrane</location>
        <topology evidence="1">Multi-pass membrane protein</topology>
    </subcellularLocation>
</comment>
<name>A0ABM7WAZ5_9BACT</name>
<dbReference type="Pfam" id="PF07690">
    <property type="entry name" value="MFS_1"/>
    <property type="match status" value="1"/>
</dbReference>
<keyword evidence="3" id="KW-0813">Transport</keyword>
<evidence type="ECO:0000313" key="9">
    <source>
        <dbReference type="EMBL" id="BDD88133.1"/>
    </source>
</evidence>
<feature type="transmembrane region" description="Helical" evidence="8">
    <location>
        <begin position="263"/>
        <end position="282"/>
    </location>
</feature>
<feature type="transmembrane region" description="Helical" evidence="8">
    <location>
        <begin position="89"/>
        <end position="112"/>
    </location>
</feature>
<evidence type="ECO:0000313" key="10">
    <source>
        <dbReference type="Proteomes" id="UP000830055"/>
    </source>
</evidence>
<dbReference type="PANTHER" id="PTHR43271:SF1">
    <property type="entry name" value="INNER MEMBRANE TRANSPORT PROTEIN YNFM"/>
    <property type="match status" value="1"/>
</dbReference>
<dbReference type="Gene3D" id="1.20.1250.20">
    <property type="entry name" value="MFS general substrate transporter like domains"/>
    <property type="match status" value="1"/>
</dbReference>
<keyword evidence="7 8" id="KW-0472">Membrane</keyword>
<feature type="transmembrane region" description="Helical" evidence="8">
    <location>
        <begin position="288"/>
        <end position="310"/>
    </location>
</feature>
<dbReference type="Proteomes" id="UP000830055">
    <property type="component" value="Chromosome"/>
</dbReference>
<dbReference type="SUPFAM" id="SSF103473">
    <property type="entry name" value="MFS general substrate transporter"/>
    <property type="match status" value="1"/>
</dbReference>
<feature type="transmembrane region" description="Helical" evidence="8">
    <location>
        <begin position="124"/>
        <end position="143"/>
    </location>
</feature>
<feature type="transmembrane region" description="Helical" evidence="8">
    <location>
        <begin position="322"/>
        <end position="343"/>
    </location>
</feature>
<keyword evidence="5 8" id="KW-0812">Transmembrane</keyword>
<feature type="transmembrane region" description="Helical" evidence="8">
    <location>
        <begin position="149"/>
        <end position="170"/>
    </location>
</feature>
<evidence type="ECO:0000256" key="6">
    <source>
        <dbReference type="ARBA" id="ARBA00022989"/>
    </source>
</evidence>
<evidence type="ECO:0000256" key="7">
    <source>
        <dbReference type="ARBA" id="ARBA00023136"/>
    </source>
</evidence>